<proteinExistence type="inferred from homology"/>
<feature type="transmembrane region" description="Helical" evidence="9">
    <location>
        <begin position="48"/>
        <end position="68"/>
    </location>
</feature>
<dbReference type="AlphaFoldDB" id="A0A1I6K8N9"/>
<keyword evidence="7 9" id="KW-0472">Membrane</keyword>
<evidence type="ECO:0000256" key="1">
    <source>
        <dbReference type="ARBA" id="ARBA00004429"/>
    </source>
</evidence>
<dbReference type="RefSeq" id="WP_092560853.1">
    <property type="nucleotide sequence ID" value="NZ_FOYZ01000008.1"/>
</dbReference>
<dbReference type="STRING" id="37658.SAMN05661086_02282"/>
<evidence type="ECO:0000313" key="12">
    <source>
        <dbReference type="Proteomes" id="UP000199659"/>
    </source>
</evidence>
<dbReference type="Proteomes" id="UP000199659">
    <property type="component" value="Unassembled WGS sequence"/>
</dbReference>
<dbReference type="EMBL" id="FOYZ01000008">
    <property type="protein sequence ID" value="SFR87567.1"/>
    <property type="molecule type" value="Genomic_DNA"/>
</dbReference>
<keyword evidence="5 9" id="KW-0812">Transmembrane</keyword>
<comment type="similarity">
    <text evidence="8">Belongs to the TRAP transporter small permease family.</text>
</comment>
<dbReference type="Pfam" id="PF04290">
    <property type="entry name" value="DctQ"/>
    <property type="match status" value="1"/>
</dbReference>
<evidence type="ECO:0000256" key="9">
    <source>
        <dbReference type="SAM" id="Phobius"/>
    </source>
</evidence>
<feature type="transmembrane region" description="Helical" evidence="9">
    <location>
        <begin position="12"/>
        <end position="36"/>
    </location>
</feature>
<feature type="domain" description="Tripartite ATP-independent periplasmic transporters DctQ component" evidence="10">
    <location>
        <begin position="23"/>
        <end position="151"/>
    </location>
</feature>
<name>A0A1I6K8N9_9FIRM</name>
<evidence type="ECO:0000256" key="4">
    <source>
        <dbReference type="ARBA" id="ARBA00022519"/>
    </source>
</evidence>
<evidence type="ECO:0000256" key="5">
    <source>
        <dbReference type="ARBA" id="ARBA00022692"/>
    </source>
</evidence>
<evidence type="ECO:0000256" key="6">
    <source>
        <dbReference type="ARBA" id="ARBA00022989"/>
    </source>
</evidence>
<dbReference type="PANTHER" id="PTHR35011">
    <property type="entry name" value="2,3-DIKETO-L-GULONATE TRAP TRANSPORTER SMALL PERMEASE PROTEIN YIAM"/>
    <property type="match status" value="1"/>
</dbReference>
<evidence type="ECO:0000256" key="2">
    <source>
        <dbReference type="ARBA" id="ARBA00022448"/>
    </source>
</evidence>
<reference evidence="11 12" key="1">
    <citation type="submission" date="2016-10" db="EMBL/GenBank/DDBJ databases">
        <authorList>
            <person name="de Groot N.N."/>
        </authorList>
    </citation>
    <scope>NUCLEOTIDE SEQUENCE [LARGE SCALE GENOMIC DNA]</scope>
    <source>
        <strain evidence="11 12">743A</strain>
    </source>
</reference>
<evidence type="ECO:0000259" key="10">
    <source>
        <dbReference type="Pfam" id="PF04290"/>
    </source>
</evidence>
<evidence type="ECO:0000256" key="8">
    <source>
        <dbReference type="ARBA" id="ARBA00038436"/>
    </source>
</evidence>
<feature type="transmembrane region" description="Helical" evidence="9">
    <location>
        <begin position="130"/>
        <end position="154"/>
    </location>
</feature>
<keyword evidence="2" id="KW-0813">Transport</keyword>
<evidence type="ECO:0000256" key="3">
    <source>
        <dbReference type="ARBA" id="ARBA00022475"/>
    </source>
</evidence>
<protein>
    <submittedName>
        <fullName evidence="11">TRAP-type C4-dicarboxylate transport system, small permease component</fullName>
    </submittedName>
</protein>
<dbReference type="InterPro" id="IPR007387">
    <property type="entry name" value="TRAP_DctQ"/>
</dbReference>
<keyword evidence="3" id="KW-1003">Cell membrane</keyword>
<organism evidence="11 12">
    <name type="scientific">Anaeromicropila populeti</name>
    <dbReference type="NCBI Taxonomy" id="37658"/>
    <lineage>
        <taxon>Bacteria</taxon>
        <taxon>Bacillati</taxon>
        <taxon>Bacillota</taxon>
        <taxon>Clostridia</taxon>
        <taxon>Lachnospirales</taxon>
        <taxon>Lachnospiraceae</taxon>
        <taxon>Anaeromicropila</taxon>
    </lineage>
</organism>
<evidence type="ECO:0000313" key="11">
    <source>
        <dbReference type="EMBL" id="SFR87567.1"/>
    </source>
</evidence>
<dbReference type="OrthoDB" id="2054033at2"/>
<keyword evidence="4" id="KW-0997">Cell inner membrane</keyword>
<evidence type="ECO:0000256" key="7">
    <source>
        <dbReference type="ARBA" id="ARBA00023136"/>
    </source>
</evidence>
<dbReference type="GO" id="GO:0005886">
    <property type="term" value="C:plasma membrane"/>
    <property type="evidence" value="ECO:0007669"/>
    <property type="project" value="UniProtKB-SubCell"/>
</dbReference>
<dbReference type="InterPro" id="IPR055348">
    <property type="entry name" value="DctQ"/>
</dbReference>
<accession>A0A1I6K8N9</accession>
<comment type="subcellular location">
    <subcellularLocation>
        <location evidence="1">Cell inner membrane</location>
        <topology evidence="1">Multi-pass membrane protein</topology>
    </subcellularLocation>
</comment>
<sequence>MRKLRDWIDRISTIISAAMCGAMMIILLCNVILRYIPGVGGFKWYMESSQYLNVWAMLIIGAQITVRGSHLRVEVMDAIVSKSPIAKKIVKAIHGIAIITFYCIAAYAGYQLATRAKQVVSTMPSFKMGQVYMMMPVACVICAVAALLDMLIIITEKTEGGKSA</sequence>
<keyword evidence="12" id="KW-1185">Reference proteome</keyword>
<feature type="transmembrane region" description="Helical" evidence="9">
    <location>
        <begin position="89"/>
        <end position="110"/>
    </location>
</feature>
<keyword evidence="6 9" id="KW-1133">Transmembrane helix</keyword>
<gene>
    <name evidence="11" type="ORF">SAMN05661086_02282</name>
</gene>